<evidence type="ECO:0000256" key="2">
    <source>
        <dbReference type="ARBA" id="ARBA00006275"/>
    </source>
</evidence>
<feature type="domain" description="RagB/SusD" evidence="6">
    <location>
        <begin position="312"/>
        <end position="533"/>
    </location>
</feature>
<proteinExistence type="inferred from homology"/>
<dbReference type="PROSITE" id="PS51257">
    <property type="entry name" value="PROKAR_LIPOPROTEIN"/>
    <property type="match status" value="1"/>
</dbReference>
<dbReference type="InterPro" id="IPR011990">
    <property type="entry name" value="TPR-like_helical_dom_sf"/>
</dbReference>
<evidence type="ECO:0000256" key="4">
    <source>
        <dbReference type="ARBA" id="ARBA00023136"/>
    </source>
</evidence>
<organism evidence="8 9">
    <name type="scientific">Jejuia spongiicola</name>
    <dbReference type="NCBI Taxonomy" id="2942207"/>
    <lineage>
        <taxon>Bacteria</taxon>
        <taxon>Pseudomonadati</taxon>
        <taxon>Bacteroidota</taxon>
        <taxon>Flavobacteriia</taxon>
        <taxon>Flavobacteriales</taxon>
        <taxon>Flavobacteriaceae</taxon>
        <taxon>Jejuia</taxon>
    </lineage>
</organism>
<dbReference type="EMBL" id="JAMFLZ010000011">
    <property type="protein sequence ID" value="MCL6296706.1"/>
    <property type="molecule type" value="Genomic_DNA"/>
</dbReference>
<keyword evidence="4" id="KW-0472">Membrane</keyword>
<evidence type="ECO:0000256" key="1">
    <source>
        <dbReference type="ARBA" id="ARBA00004442"/>
    </source>
</evidence>
<dbReference type="SUPFAM" id="SSF48452">
    <property type="entry name" value="TPR-like"/>
    <property type="match status" value="1"/>
</dbReference>
<dbReference type="Pfam" id="PF14322">
    <property type="entry name" value="SusD-like_3"/>
    <property type="match status" value="1"/>
</dbReference>
<accession>A0ABT0QI80</accession>
<name>A0ABT0QI80_9FLAO</name>
<evidence type="ECO:0000259" key="6">
    <source>
        <dbReference type="Pfam" id="PF07980"/>
    </source>
</evidence>
<dbReference type="InterPro" id="IPR012944">
    <property type="entry name" value="SusD_RagB_dom"/>
</dbReference>
<feature type="domain" description="SusD-like N-terminal" evidence="7">
    <location>
        <begin position="83"/>
        <end position="239"/>
    </location>
</feature>
<evidence type="ECO:0000259" key="7">
    <source>
        <dbReference type="Pfam" id="PF14322"/>
    </source>
</evidence>
<dbReference type="InterPro" id="IPR033985">
    <property type="entry name" value="SusD-like_N"/>
</dbReference>
<dbReference type="Pfam" id="PF07980">
    <property type="entry name" value="SusD_RagB"/>
    <property type="match status" value="1"/>
</dbReference>
<dbReference type="Proteomes" id="UP001165381">
    <property type="component" value="Unassembled WGS sequence"/>
</dbReference>
<comment type="subcellular location">
    <subcellularLocation>
        <location evidence="1">Cell outer membrane</location>
    </subcellularLocation>
</comment>
<evidence type="ECO:0000313" key="9">
    <source>
        <dbReference type="Proteomes" id="UP001165381"/>
    </source>
</evidence>
<protein>
    <submittedName>
        <fullName evidence="8">RagB/SusD family nutrient uptake outer membrane protein</fullName>
    </submittedName>
</protein>
<keyword evidence="3" id="KW-0732">Signal</keyword>
<evidence type="ECO:0000256" key="3">
    <source>
        <dbReference type="ARBA" id="ARBA00022729"/>
    </source>
</evidence>
<dbReference type="RefSeq" id="WP_099563679.1">
    <property type="nucleotide sequence ID" value="NZ_JAMFLZ010000011.1"/>
</dbReference>
<evidence type="ECO:0000313" key="8">
    <source>
        <dbReference type="EMBL" id="MCL6296706.1"/>
    </source>
</evidence>
<gene>
    <name evidence="8" type="ORF">M3P09_17000</name>
</gene>
<dbReference type="Gene3D" id="1.25.40.390">
    <property type="match status" value="1"/>
</dbReference>
<keyword evidence="5" id="KW-0998">Cell outer membrane</keyword>
<keyword evidence="9" id="KW-1185">Reference proteome</keyword>
<evidence type="ECO:0000256" key="5">
    <source>
        <dbReference type="ARBA" id="ARBA00023237"/>
    </source>
</evidence>
<sequence length="533" mass="59192">MKKYILISIIVFSLVSCSDFLVEESRGEPTIENFWNSDAEVISATTPLYVLNNNQGSGISDRGVYGRGLHLYSLIPSDDFVVGKSKTQIQQIKDFETTGSGSYTRDIWALHFVVIKRANDIIRNVTDNDAISQKVKDFSLGQAYFMRGLAYFQLSVIYGDDSSGGIPIVDETVTENFFIERPASVTTSYMFAAESFSKAADLLPYFDDSEYFAQGSDGLSPGTNLGRAHKNAALGYLARTHLHNAQYDSSSWQKVIDACNQVINSGKNQLESNFEDVFKIANNWGPEYLWSVPSNVLGGSMFPGAALENKGWGKYNGWGYFAPTLNLYESYEAGDTRREATLLAFGDEFQYFGESRRYWSTTNLTGFQLKKYLEPYSYADGVHLSADGDQPTTDLNLPLLRYSHILLMKAEASIMLSGAGAGDTEINIVRTRAGLSAKSGATLDDLKAERRTEFAGELFGRYEDLCRWGDASNLTEALRGRIHTDKSDPDSGFTVEEVWPARPQFDISTHHIWPIPPTPISASKGTLSQNKGW</sequence>
<comment type="similarity">
    <text evidence="2">Belongs to the SusD family.</text>
</comment>
<reference evidence="8" key="1">
    <citation type="submission" date="2022-05" db="EMBL/GenBank/DDBJ databases">
        <authorList>
            <person name="Park J.-S."/>
        </authorList>
    </citation>
    <scope>NUCLEOTIDE SEQUENCE</scope>
    <source>
        <strain evidence="8">2012CJ34-3</strain>
    </source>
</reference>
<comment type="caution">
    <text evidence="8">The sequence shown here is derived from an EMBL/GenBank/DDBJ whole genome shotgun (WGS) entry which is preliminary data.</text>
</comment>